<dbReference type="PANTHER" id="PTHR42743:SF11">
    <property type="entry name" value="AMINODEOXYCHORISMATE LYASE"/>
    <property type="match status" value="1"/>
</dbReference>
<evidence type="ECO:0000256" key="1">
    <source>
        <dbReference type="ARBA" id="ARBA00009320"/>
    </source>
</evidence>
<proteinExistence type="inferred from homology"/>
<organism evidence="2 3">
    <name type="scientific">Microbacterium terregens</name>
    <dbReference type="NCBI Taxonomy" id="69363"/>
    <lineage>
        <taxon>Bacteria</taxon>
        <taxon>Bacillati</taxon>
        <taxon>Actinomycetota</taxon>
        <taxon>Actinomycetes</taxon>
        <taxon>Micrococcales</taxon>
        <taxon>Microbacteriaceae</taxon>
        <taxon>Microbacterium</taxon>
    </lineage>
</organism>
<dbReference type="PANTHER" id="PTHR42743">
    <property type="entry name" value="AMINO-ACID AMINOTRANSFERASE"/>
    <property type="match status" value="1"/>
</dbReference>
<reference evidence="2 3" key="1">
    <citation type="submission" date="2024-09" db="EMBL/GenBank/DDBJ databases">
        <authorList>
            <person name="Sun Q."/>
            <person name="Mori K."/>
        </authorList>
    </citation>
    <scope>NUCLEOTIDE SEQUENCE [LARGE SCALE GENOMIC DNA]</scope>
    <source>
        <strain evidence="2 3">JCM 1342</strain>
    </source>
</reference>
<dbReference type="InterPro" id="IPR036038">
    <property type="entry name" value="Aminotransferase-like"/>
</dbReference>
<keyword evidence="2" id="KW-0032">Aminotransferase</keyword>
<dbReference type="InterPro" id="IPR043131">
    <property type="entry name" value="BCAT-like_N"/>
</dbReference>
<dbReference type="SUPFAM" id="SSF56752">
    <property type="entry name" value="D-aminoacid aminotransferase-like PLP-dependent enzymes"/>
    <property type="match status" value="1"/>
</dbReference>
<comment type="similarity">
    <text evidence="1">Belongs to the class-IV pyridoxal-phosphate-dependent aminotransferase family.</text>
</comment>
<dbReference type="GO" id="GO:0008483">
    <property type="term" value="F:transaminase activity"/>
    <property type="evidence" value="ECO:0007669"/>
    <property type="project" value="UniProtKB-KW"/>
</dbReference>
<dbReference type="InterPro" id="IPR050571">
    <property type="entry name" value="Class-IV_PLP-Dep_Aminotrnsfr"/>
</dbReference>
<evidence type="ECO:0000313" key="2">
    <source>
        <dbReference type="EMBL" id="MFB9645541.1"/>
    </source>
</evidence>
<gene>
    <name evidence="2" type="ORF">ACFFPJ_07000</name>
</gene>
<dbReference type="Gene3D" id="3.20.10.10">
    <property type="entry name" value="D-amino Acid Aminotransferase, subunit A, domain 2"/>
    <property type="match status" value="1"/>
</dbReference>
<dbReference type="Proteomes" id="UP001589611">
    <property type="component" value="Unassembled WGS sequence"/>
</dbReference>
<dbReference type="InterPro" id="IPR001544">
    <property type="entry name" value="Aminotrans_IV"/>
</dbReference>
<sequence>MVSRYALIIDPATPDDPRTDFTSTFSEVDATAPALSVGELSTQRGDGIFESVGVIDGHAQEVQAHLDRLAHSAEICDLPAPNLEQWRAATVLAAAHCGPGESVIKLILSRGVDHGPAPTAWITANPAPDFAGVRVRGVRVVTLDRGYDSAVPARAPWLLLGAKTLSYAVNMAAIREAKRRGADDAIFVSTDGIVFEAPTASLIVRINDVYVTPAPTGGILQGTTQLSAFSWMQAQGLTTEYRDVLTDELHRADAAWLVSSVRLAAPITEIDGTTIPLDAEFTARLNEYLLSPRD</sequence>
<keyword evidence="3" id="KW-1185">Reference proteome</keyword>
<accession>A0ABV5T1M1</accession>
<dbReference type="Pfam" id="PF01063">
    <property type="entry name" value="Aminotran_4"/>
    <property type="match status" value="1"/>
</dbReference>
<keyword evidence="2" id="KW-0808">Transferase</keyword>
<evidence type="ECO:0000313" key="3">
    <source>
        <dbReference type="Proteomes" id="UP001589611"/>
    </source>
</evidence>
<protein>
    <submittedName>
        <fullName evidence="2">Aminotransferase class IV</fullName>
    </submittedName>
</protein>
<dbReference type="Gene3D" id="3.30.470.10">
    <property type="match status" value="1"/>
</dbReference>
<dbReference type="InterPro" id="IPR043132">
    <property type="entry name" value="BCAT-like_C"/>
</dbReference>
<comment type="caution">
    <text evidence="2">The sequence shown here is derived from an EMBL/GenBank/DDBJ whole genome shotgun (WGS) entry which is preliminary data.</text>
</comment>
<name>A0ABV5T1M1_9MICO</name>
<dbReference type="RefSeq" id="WP_344714691.1">
    <property type="nucleotide sequence ID" value="NZ_BAAAWH010000001.1"/>
</dbReference>
<dbReference type="EMBL" id="JBHMBE010000002">
    <property type="protein sequence ID" value="MFB9645541.1"/>
    <property type="molecule type" value="Genomic_DNA"/>
</dbReference>